<keyword evidence="1" id="KW-0175">Coiled coil</keyword>
<protein>
    <submittedName>
        <fullName evidence="4">G9157 protein</fullName>
    </submittedName>
</protein>
<reference evidence="4 5" key="1">
    <citation type="submission" date="2024-06" db="EMBL/GenBank/DDBJ databases">
        <authorList>
            <person name="Kraege A."/>
            <person name="Thomma B."/>
        </authorList>
    </citation>
    <scope>NUCLEOTIDE SEQUENCE [LARGE SCALE GENOMIC DNA]</scope>
</reference>
<feature type="compositionally biased region" description="Basic and acidic residues" evidence="2">
    <location>
        <begin position="23"/>
        <end position="35"/>
    </location>
</feature>
<dbReference type="InterPro" id="IPR046347">
    <property type="entry name" value="bZIP_sf"/>
</dbReference>
<dbReference type="PROSITE" id="PS50217">
    <property type="entry name" value="BZIP"/>
    <property type="match status" value="1"/>
</dbReference>
<evidence type="ECO:0000256" key="2">
    <source>
        <dbReference type="SAM" id="MobiDB-lite"/>
    </source>
</evidence>
<keyword evidence="5" id="KW-1185">Reference proteome</keyword>
<proteinExistence type="predicted"/>
<dbReference type="CDD" id="cd14686">
    <property type="entry name" value="bZIP"/>
    <property type="match status" value="1"/>
</dbReference>
<feature type="compositionally biased region" description="Polar residues" evidence="2">
    <location>
        <begin position="36"/>
        <end position="51"/>
    </location>
</feature>
<dbReference type="Gene3D" id="1.20.5.170">
    <property type="match status" value="1"/>
</dbReference>
<dbReference type="EMBL" id="CAXHTA020000016">
    <property type="protein sequence ID" value="CAL5226311.1"/>
    <property type="molecule type" value="Genomic_DNA"/>
</dbReference>
<dbReference type="PROSITE" id="PS00036">
    <property type="entry name" value="BZIP_BASIC"/>
    <property type="match status" value="1"/>
</dbReference>
<dbReference type="InterPro" id="IPR004827">
    <property type="entry name" value="bZIP"/>
</dbReference>
<name>A0ABP1G270_9CHLO</name>
<evidence type="ECO:0000313" key="5">
    <source>
        <dbReference type="Proteomes" id="UP001497392"/>
    </source>
</evidence>
<evidence type="ECO:0000313" key="4">
    <source>
        <dbReference type="EMBL" id="CAL5226311.1"/>
    </source>
</evidence>
<gene>
    <name evidence="4" type="primary">g9157</name>
    <name evidence="4" type="ORF">VP750_LOCUS8217</name>
</gene>
<evidence type="ECO:0000259" key="3">
    <source>
        <dbReference type="PROSITE" id="PS50217"/>
    </source>
</evidence>
<dbReference type="SMART" id="SM00338">
    <property type="entry name" value="BRLZ"/>
    <property type="match status" value="1"/>
</dbReference>
<comment type="caution">
    <text evidence="4">The sequence shown here is derived from an EMBL/GenBank/DDBJ whole genome shotgun (WGS) entry which is preliminary data.</text>
</comment>
<dbReference type="Pfam" id="PF00170">
    <property type="entry name" value="bZIP_1"/>
    <property type="match status" value="1"/>
</dbReference>
<sequence>MDPTNGHLEEEVVPGCALPHLDSIAEHDASLDKRSVPNTPSSARPSTSLSTALPIPSKDDGAANKGPRLGRKVGRPILYTGDPNAPGLTSVERQTIARRNANRHSAKRVRLRRQDELEQLQDKVRYLQEANTALRVQNQRLRDDRDSRGSDGVVVPRDMLTPISATQEGVGAHNAYLKKSVNRETLSGVVPCSSVSRWDGCFDLIPAGFLGLDRPL</sequence>
<evidence type="ECO:0000256" key="1">
    <source>
        <dbReference type="SAM" id="Coils"/>
    </source>
</evidence>
<accession>A0ABP1G270</accession>
<dbReference type="Proteomes" id="UP001497392">
    <property type="component" value="Unassembled WGS sequence"/>
</dbReference>
<feature type="coiled-coil region" evidence="1">
    <location>
        <begin position="110"/>
        <end position="137"/>
    </location>
</feature>
<feature type="region of interest" description="Disordered" evidence="2">
    <location>
        <begin position="1"/>
        <end position="90"/>
    </location>
</feature>
<feature type="domain" description="BZIP" evidence="3">
    <location>
        <begin position="92"/>
        <end position="144"/>
    </location>
</feature>
<dbReference type="SUPFAM" id="SSF57959">
    <property type="entry name" value="Leucine zipper domain"/>
    <property type="match status" value="1"/>
</dbReference>
<organism evidence="4 5">
    <name type="scientific">Coccomyxa viridis</name>
    <dbReference type="NCBI Taxonomy" id="1274662"/>
    <lineage>
        <taxon>Eukaryota</taxon>
        <taxon>Viridiplantae</taxon>
        <taxon>Chlorophyta</taxon>
        <taxon>core chlorophytes</taxon>
        <taxon>Trebouxiophyceae</taxon>
        <taxon>Trebouxiophyceae incertae sedis</taxon>
        <taxon>Coccomyxaceae</taxon>
        <taxon>Coccomyxa</taxon>
    </lineage>
</organism>